<dbReference type="RefSeq" id="XP_017997519.1">
    <property type="nucleotide sequence ID" value="XM_018144035.1"/>
</dbReference>
<comment type="caution">
    <text evidence="2">The sequence shown here is derived from an EMBL/GenBank/DDBJ whole genome shotgun (WGS) entry which is preliminary data.</text>
</comment>
<dbReference type="Proteomes" id="UP000038010">
    <property type="component" value="Unassembled WGS sequence"/>
</dbReference>
<feature type="region of interest" description="Disordered" evidence="1">
    <location>
        <begin position="200"/>
        <end position="254"/>
    </location>
</feature>
<evidence type="ECO:0000313" key="3">
    <source>
        <dbReference type="Proteomes" id="UP000038010"/>
    </source>
</evidence>
<dbReference type="AlphaFoldDB" id="A0A0N1HL02"/>
<reference evidence="2 3" key="1">
    <citation type="submission" date="2015-06" db="EMBL/GenBank/DDBJ databases">
        <title>Draft genome of the ant-associated black yeast Phialophora attae CBS 131958.</title>
        <authorList>
            <person name="Moreno L.F."/>
            <person name="Stielow B.J."/>
            <person name="de Hoog S."/>
            <person name="Vicente V.A."/>
            <person name="Weiss V.A."/>
            <person name="de Vries M."/>
            <person name="Cruz L.M."/>
            <person name="Souza E.M."/>
        </authorList>
    </citation>
    <scope>NUCLEOTIDE SEQUENCE [LARGE SCALE GENOMIC DNA]</scope>
    <source>
        <strain evidence="2 3">CBS 131958</strain>
    </source>
</reference>
<accession>A0A0N1HL02</accession>
<evidence type="ECO:0000313" key="2">
    <source>
        <dbReference type="EMBL" id="KPI37556.1"/>
    </source>
</evidence>
<protein>
    <submittedName>
        <fullName evidence="2">Uncharacterized protein</fullName>
    </submittedName>
</protein>
<gene>
    <name evidence="2" type="ORF">AB675_3938</name>
</gene>
<sequence length="271" mass="29266">MAPRRAPLEDLSRLFANTTSAPRGHSYLDLDKPLDTKSAYNSNTGVKRLGAKRHAYAGFGEYRNNPRLSQAAYSLEDKDNKAWAAALDEIENRNIRKPPSPEVKPASKDNRQAVAATVTPVKAIPNAPAPTSPPTALPKKIFASQTVADTVKAVSSGTATLSTTLSSQKTGFSSFTAADTVNNGAKRKWIEPESTEAIEARKKRSLQPVPTGITEQQNRRSVRPGPVGVTGAQKRQSGHTGCKRSIKQEDDSVRDTVMCDCDDPLHSVSDE</sequence>
<keyword evidence="3" id="KW-1185">Reference proteome</keyword>
<name>A0A0N1HL02_9EURO</name>
<organism evidence="2 3">
    <name type="scientific">Cyphellophora attinorum</name>
    <dbReference type="NCBI Taxonomy" id="1664694"/>
    <lineage>
        <taxon>Eukaryota</taxon>
        <taxon>Fungi</taxon>
        <taxon>Dikarya</taxon>
        <taxon>Ascomycota</taxon>
        <taxon>Pezizomycotina</taxon>
        <taxon>Eurotiomycetes</taxon>
        <taxon>Chaetothyriomycetidae</taxon>
        <taxon>Chaetothyriales</taxon>
        <taxon>Cyphellophoraceae</taxon>
        <taxon>Cyphellophora</taxon>
    </lineage>
</organism>
<dbReference type="VEuPathDB" id="FungiDB:AB675_3938"/>
<dbReference type="EMBL" id="LFJN01000023">
    <property type="protein sequence ID" value="KPI37556.1"/>
    <property type="molecule type" value="Genomic_DNA"/>
</dbReference>
<evidence type="ECO:0000256" key="1">
    <source>
        <dbReference type="SAM" id="MobiDB-lite"/>
    </source>
</evidence>
<dbReference type="GeneID" id="28735915"/>
<proteinExistence type="predicted"/>